<dbReference type="EMBL" id="CP072167">
    <property type="protein sequence ID" value="QYA07889.1"/>
    <property type="molecule type" value="Genomic_DNA"/>
</dbReference>
<dbReference type="STRING" id="1367849.GCA_000518585_00637"/>
<dbReference type="PANTHER" id="PTHR37477">
    <property type="entry name" value="COBALT-PRECORRIN-5A HYDROLASE"/>
    <property type="match status" value="1"/>
</dbReference>
<proteinExistence type="predicted"/>
<evidence type="ECO:0000313" key="4">
    <source>
        <dbReference type="Proteomes" id="UP000298545"/>
    </source>
</evidence>
<evidence type="ECO:0000313" key="3">
    <source>
        <dbReference type="EMBL" id="QYA07889.1"/>
    </source>
</evidence>
<dbReference type="InterPro" id="IPR052553">
    <property type="entry name" value="CbiG_hydrolase"/>
</dbReference>
<dbReference type="GO" id="GO:0009236">
    <property type="term" value="P:cobalamin biosynthetic process"/>
    <property type="evidence" value="ECO:0007669"/>
    <property type="project" value="InterPro"/>
</dbReference>
<keyword evidence="5" id="KW-1185">Reference proteome</keyword>
<dbReference type="SUPFAM" id="SSF159664">
    <property type="entry name" value="CobE/GbiG C-terminal domain-like"/>
    <property type="match status" value="1"/>
</dbReference>
<dbReference type="Pfam" id="PF01890">
    <property type="entry name" value="CbiG_C"/>
    <property type="match status" value="1"/>
</dbReference>
<evidence type="ECO:0000313" key="2">
    <source>
        <dbReference type="EMBL" id="QCI96689.1"/>
    </source>
</evidence>
<dbReference type="EMBL" id="CP039691">
    <property type="protein sequence ID" value="QCI96689.1"/>
    <property type="molecule type" value="Genomic_DNA"/>
</dbReference>
<reference evidence="2 4" key="1">
    <citation type="submission" date="2019-04" db="EMBL/GenBank/DDBJ databases">
        <title>Complete genome sequence of Agrobacterium larrymoorei CFBP5473.</title>
        <authorList>
            <person name="Haryono M."/>
            <person name="Chou L."/>
            <person name="Lin Y.-C."/>
            <person name="Lai E.-M."/>
            <person name="Kuo C.-H."/>
        </authorList>
    </citation>
    <scope>NUCLEOTIDE SEQUENCE [LARGE SCALE GENOMIC DNA]</scope>
    <source>
        <strain evidence="2 4">CFBP5473</strain>
    </source>
</reference>
<sequence length="135" mass="13526">MDLGQAEGHAVIVAGIGCRRGVGANAIIAALEQASNAHQISVDFIATAPIKADEPGLLEAATRLGMAFVVVAQVDFEAASGRTLTQSAVSLNHAGSPSVSEASALAALGESSKLIGPRMVIGDITVAFATSGDKE</sequence>
<dbReference type="Gene3D" id="3.30.420.180">
    <property type="entry name" value="CobE/GbiG C-terminal domain"/>
    <property type="match status" value="1"/>
</dbReference>
<name>A0A4D7DQS3_9HYPH</name>
<evidence type="ECO:0000313" key="5">
    <source>
        <dbReference type="Proteomes" id="UP000826513"/>
    </source>
</evidence>
<dbReference type="Proteomes" id="UP000826513">
    <property type="component" value="Chromosome 1"/>
</dbReference>
<dbReference type="OrthoDB" id="7308095at2"/>
<gene>
    <name evidence="2" type="ORF">CFBP5473_01405</name>
    <name evidence="3" type="ORF">J5285_03980</name>
</gene>
<dbReference type="Proteomes" id="UP000298545">
    <property type="component" value="Chromosome circular"/>
</dbReference>
<dbReference type="InterPro" id="IPR002750">
    <property type="entry name" value="CobE/GbiG_C"/>
</dbReference>
<dbReference type="InterPro" id="IPR036518">
    <property type="entry name" value="CobE/GbiG_C_sf"/>
</dbReference>
<accession>A0A4D7DQS3</accession>
<protein>
    <submittedName>
        <fullName evidence="2">Cobalamin biosynthesis protein</fullName>
    </submittedName>
</protein>
<feature type="domain" description="CobE/GbiG C-terminal" evidence="1">
    <location>
        <begin position="12"/>
        <end position="129"/>
    </location>
</feature>
<evidence type="ECO:0000259" key="1">
    <source>
        <dbReference type="Pfam" id="PF01890"/>
    </source>
</evidence>
<dbReference type="AlphaFoldDB" id="A0A4D7DQS3"/>
<dbReference type="RefSeq" id="WP_027673523.1">
    <property type="nucleotide sequence ID" value="NZ_CP039691.1"/>
</dbReference>
<dbReference type="PANTHER" id="PTHR37477:SF1">
    <property type="entry name" value="COBALT-PRECORRIN-5A HYDROLASE"/>
    <property type="match status" value="1"/>
</dbReference>
<dbReference type="KEGG" id="alf:CFBP5473_01405"/>
<reference evidence="3 5" key="2">
    <citation type="submission" date="2021-03" db="EMBL/GenBank/DDBJ databases">
        <title>Rapid diversification of plasmids in a genus of pathogenic and nitrogen fixing bacteria.</title>
        <authorList>
            <person name="Weisberg A.J."/>
            <person name="Miller M."/>
            <person name="Ream W."/>
            <person name="Grunwald N.J."/>
            <person name="Chang J.H."/>
        </authorList>
    </citation>
    <scope>NUCLEOTIDE SEQUENCE [LARGE SCALE GENOMIC DNA]</scope>
    <source>
        <strain evidence="3 5">AF3.44</strain>
    </source>
</reference>
<organism evidence="2 4">
    <name type="scientific">Agrobacterium larrymoorei</name>
    <dbReference type="NCBI Taxonomy" id="160699"/>
    <lineage>
        <taxon>Bacteria</taxon>
        <taxon>Pseudomonadati</taxon>
        <taxon>Pseudomonadota</taxon>
        <taxon>Alphaproteobacteria</taxon>
        <taxon>Hyphomicrobiales</taxon>
        <taxon>Rhizobiaceae</taxon>
        <taxon>Rhizobium/Agrobacterium group</taxon>
        <taxon>Agrobacterium</taxon>
    </lineage>
</organism>